<protein>
    <recommendedName>
        <fullName evidence="3 8">3-oxoacyl-[acyl-carrier-protein] reductase</fullName>
        <ecNumber evidence="3 8">1.1.1.100</ecNumber>
    </recommendedName>
</protein>
<comment type="catalytic activity">
    <reaction evidence="7 8">
        <text>a (3R)-hydroxyacyl-[ACP] + NADP(+) = a 3-oxoacyl-[ACP] + NADPH + H(+)</text>
        <dbReference type="Rhea" id="RHEA:17397"/>
        <dbReference type="Rhea" id="RHEA-COMP:9916"/>
        <dbReference type="Rhea" id="RHEA-COMP:9945"/>
        <dbReference type="ChEBI" id="CHEBI:15378"/>
        <dbReference type="ChEBI" id="CHEBI:57783"/>
        <dbReference type="ChEBI" id="CHEBI:58349"/>
        <dbReference type="ChEBI" id="CHEBI:78776"/>
        <dbReference type="ChEBI" id="CHEBI:78827"/>
        <dbReference type="EC" id="1.1.1.100"/>
    </reaction>
</comment>
<evidence type="ECO:0000313" key="10">
    <source>
        <dbReference type="EMBL" id="KOS69504.1"/>
    </source>
</evidence>
<evidence type="ECO:0000256" key="2">
    <source>
        <dbReference type="ARBA" id="ARBA00006484"/>
    </source>
</evidence>
<dbReference type="PANTHER" id="PTHR42879:SF2">
    <property type="entry name" value="3-OXOACYL-[ACYL-CARRIER-PROTEIN] REDUCTASE FABG"/>
    <property type="match status" value="1"/>
</dbReference>
<dbReference type="InterPro" id="IPR036291">
    <property type="entry name" value="NAD(P)-bd_dom_sf"/>
</dbReference>
<dbReference type="NCBIfam" id="NF004198">
    <property type="entry name" value="PRK05653.1-3"/>
    <property type="match status" value="1"/>
</dbReference>
<evidence type="ECO:0000256" key="8">
    <source>
        <dbReference type="RuleBase" id="RU366074"/>
    </source>
</evidence>
<dbReference type="EMBL" id="LGRV01000003">
    <property type="protein sequence ID" value="KOS69504.1"/>
    <property type="molecule type" value="Genomic_DNA"/>
</dbReference>
<dbReference type="InterPro" id="IPR011284">
    <property type="entry name" value="3oxo_ACP_reduc"/>
</dbReference>
<dbReference type="PRINTS" id="PR00081">
    <property type="entry name" value="GDHRDH"/>
</dbReference>
<keyword evidence="8" id="KW-0521">NADP</keyword>
<dbReference type="NCBIfam" id="TIGR01830">
    <property type="entry name" value="3oxo_ACP_reduc"/>
    <property type="match status" value="1"/>
</dbReference>
<sequence>MRKLEGKVAVVTGASRGIGRAIALKLADEGAKVIVNYSGSQAKAEEVVATIQEAGGEALAVQASVAKSDEVAALMDAAVKTFGSLDILVNNAGITRDNLLMRMKENEWDEVMDTNLKGVFLCTKAVTRQMMKQRAGRIINISSIVGVAGNAGQANYVAAKAGVIGLTKTTAKELASRNILVNAIAPGFIETEMTAELPEDLKQGMLTQIPLAKLGQPEDIAKAVAFLASEDANYMTGQTLHIDGGMVM</sequence>
<keyword evidence="5 8" id="KW-0560">Oxidoreductase</keyword>
<comment type="function">
    <text evidence="8">Catalyzes the NADPH-dependent reduction of beta-ketoacyl-ACP substrates to beta-hydroxyacyl-ACP products, the first reductive step in the elongation cycle of fatty acid biosynthesis.</text>
</comment>
<dbReference type="Pfam" id="PF13561">
    <property type="entry name" value="adh_short_C2"/>
    <property type="match status" value="1"/>
</dbReference>
<evidence type="ECO:0000256" key="5">
    <source>
        <dbReference type="ARBA" id="ARBA00023002"/>
    </source>
</evidence>
<reference evidence="11" key="1">
    <citation type="submission" date="2015-07" db="EMBL/GenBank/DDBJ databases">
        <title>Fjat-14205 dsm 2895.</title>
        <authorList>
            <person name="Liu B."/>
            <person name="Wang J."/>
            <person name="Zhu Y."/>
            <person name="Liu G."/>
            <person name="Chen Q."/>
            <person name="Chen Z."/>
            <person name="Lan J."/>
            <person name="Che J."/>
            <person name="Ge C."/>
            <person name="Shi H."/>
            <person name="Pan Z."/>
            <person name="Liu X."/>
        </authorList>
    </citation>
    <scope>NUCLEOTIDE SEQUENCE [LARGE SCALE GENOMIC DNA]</scope>
    <source>
        <strain evidence="11">DSM 25560</strain>
    </source>
</reference>
<dbReference type="Proteomes" id="UP000050668">
    <property type="component" value="Unassembled WGS sequence"/>
</dbReference>
<keyword evidence="6 8" id="KW-0275">Fatty acid biosynthesis</keyword>
<dbReference type="NCBIfam" id="NF005559">
    <property type="entry name" value="PRK07231.1"/>
    <property type="match status" value="1"/>
</dbReference>
<evidence type="ECO:0000259" key="9">
    <source>
        <dbReference type="SMART" id="SM00822"/>
    </source>
</evidence>
<accession>A0ABR5K402</accession>
<keyword evidence="11" id="KW-1185">Reference proteome</keyword>
<dbReference type="EC" id="1.1.1.100" evidence="3 8"/>
<dbReference type="SMART" id="SM00822">
    <property type="entry name" value="PKS_KR"/>
    <property type="match status" value="1"/>
</dbReference>
<evidence type="ECO:0000256" key="1">
    <source>
        <dbReference type="ARBA" id="ARBA00005194"/>
    </source>
</evidence>
<dbReference type="CDD" id="cd05333">
    <property type="entry name" value="BKR_SDR_c"/>
    <property type="match status" value="1"/>
</dbReference>
<dbReference type="PRINTS" id="PR00080">
    <property type="entry name" value="SDRFAMILY"/>
</dbReference>
<keyword evidence="4 8" id="KW-0276">Fatty acid metabolism</keyword>
<dbReference type="NCBIfam" id="NF009466">
    <property type="entry name" value="PRK12826.1-2"/>
    <property type="match status" value="1"/>
</dbReference>
<evidence type="ECO:0000256" key="6">
    <source>
        <dbReference type="ARBA" id="ARBA00023160"/>
    </source>
</evidence>
<organism evidence="10 11">
    <name type="scientific">Lysinibacillus contaminans</name>
    <dbReference type="NCBI Taxonomy" id="1293441"/>
    <lineage>
        <taxon>Bacteria</taxon>
        <taxon>Bacillati</taxon>
        <taxon>Bacillota</taxon>
        <taxon>Bacilli</taxon>
        <taxon>Bacillales</taxon>
        <taxon>Bacillaceae</taxon>
        <taxon>Lysinibacillus</taxon>
    </lineage>
</organism>
<dbReference type="Gene3D" id="3.40.50.720">
    <property type="entry name" value="NAD(P)-binding Rossmann-like Domain"/>
    <property type="match status" value="1"/>
</dbReference>
<evidence type="ECO:0000256" key="3">
    <source>
        <dbReference type="ARBA" id="ARBA00012948"/>
    </source>
</evidence>
<gene>
    <name evidence="10" type="ORF">AEA09_13630</name>
</gene>
<dbReference type="SUPFAM" id="SSF51735">
    <property type="entry name" value="NAD(P)-binding Rossmann-fold domains"/>
    <property type="match status" value="1"/>
</dbReference>
<dbReference type="InterPro" id="IPR050259">
    <property type="entry name" value="SDR"/>
</dbReference>
<comment type="pathway">
    <text evidence="1 8">Lipid metabolism; fatty acid biosynthesis.</text>
</comment>
<dbReference type="RefSeq" id="WP_053584376.1">
    <property type="nucleotide sequence ID" value="NZ_LGRV01000003.1"/>
</dbReference>
<dbReference type="InterPro" id="IPR002347">
    <property type="entry name" value="SDR_fam"/>
</dbReference>
<comment type="subunit">
    <text evidence="8">Homotetramer.</text>
</comment>
<evidence type="ECO:0000256" key="7">
    <source>
        <dbReference type="ARBA" id="ARBA00048508"/>
    </source>
</evidence>
<evidence type="ECO:0000313" key="11">
    <source>
        <dbReference type="Proteomes" id="UP000050668"/>
    </source>
</evidence>
<name>A0ABR5K402_9BACI</name>
<evidence type="ECO:0000256" key="4">
    <source>
        <dbReference type="ARBA" id="ARBA00022832"/>
    </source>
</evidence>
<proteinExistence type="inferred from homology"/>
<comment type="similarity">
    <text evidence="2 8">Belongs to the short-chain dehydrogenases/reductases (SDR) family.</text>
</comment>
<feature type="domain" description="Ketoreductase" evidence="9">
    <location>
        <begin position="7"/>
        <end position="187"/>
    </location>
</feature>
<comment type="caution">
    <text evidence="10">The sequence shown here is derived from an EMBL/GenBank/DDBJ whole genome shotgun (WGS) entry which is preliminary data.</text>
</comment>
<dbReference type="NCBIfam" id="NF004197">
    <property type="entry name" value="PRK05653.1-1"/>
    <property type="match status" value="1"/>
</dbReference>
<dbReference type="PANTHER" id="PTHR42879">
    <property type="entry name" value="3-OXOACYL-(ACYL-CARRIER-PROTEIN) REDUCTASE"/>
    <property type="match status" value="1"/>
</dbReference>
<dbReference type="InterPro" id="IPR020904">
    <property type="entry name" value="Sc_DH/Rdtase_CS"/>
</dbReference>
<dbReference type="PROSITE" id="PS00061">
    <property type="entry name" value="ADH_SHORT"/>
    <property type="match status" value="1"/>
</dbReference>
<keyword evidence="8" id="KW-0444">Lipid biosynthesis</keyword>
<keyword evidence="8" id="KW-0443">Lipid metabolism</keyword>
<dbReference type="InterPro" id="IPR057326">
    <property type="entry name" value="KR_dom"/>
</dbReference>